<dbReference type="RefSeq" id="YP_009215036.1">
    <property type="nucleotide sequence ID" value="NC_028969.1"/>
</dbReference>
<dbReference type="GeneID" id="26641361"/>
<dbReference type="KEGG" id="vg:26641361"/>
<dbReference type="Proteomes" id="UP000202966">
    <property type="component" value="Segment"/>
</dbReference>
<gene>
    <name evidence="1" type="ORF">OSIRIS_22</name>
</gene>
<evidence type="ECO:0000313" key="1">
    <source>
        <dbReference type="EMBL" id="ALA07375.1"/>
    </source>
</evidence>
<accession>A0A0K2CP32</accession>
<proteinExistence type="predicted"/>
<organism evidence="1 2">
    <name type="scientific">Brevibacillus phage Osiris</name>
    <dbReference type="NCBI Taxonomy" id="1691955"/>
    <lineage>
        <taxon>Viruses</taxon>
        <taxon>Duplodnaviria</taxon>
        <taxon>Heunggongvirae</taxon>
        <taxon>Uroviricota</taxon>
        <taxon>Caudoviricetes</taxon>
        <taxon>Jimmervirus</taxon>
        <taxon>Jimmervirus osiris</taxon>
    </lineage>
</organism>
<dbReference type="EMBL" id="KT151956">
    <property type="protein sequence ID" value="ALA07375.1"/>
    <property type="molecule type" value="Genomic_DNA"/>
</dbReference>
<dbReference type="OrthoDB" id="32056at10239"/>
<keyword evidence="2" id="KW-1185">Reference proteome</keyword>
<name>A0A0K2CP32_9CAUD</name>
<sequence length="109" mass="12600">MYTRCCPFNQGERTMSTLMQWLEPAIQKRVDEVYYITDESEGVIQGQNEFDRIMIKLEGLLPEERKLLEDLYESVITMRSSGEGVAYRSGFKDGLGISREISPVTIFHQ</sequence>
<protein>
    <submittedName>
        <fullName evidence="1">Uncharacterized protein</fullName>
    </submittedName>
</protein>
<reference evidence="1 2" key="1">
    <citation type="journal article" date="2015" name="Genome Announc.">
        <title>Genome Sequences of Five Additional Brevibacillus laterosporus Bacteriophages.</title>
        <authorList>
            <person name="Merrill B.D."/>
            <person name="Berg J.A."/>
            <person name="Graves K.A."/>
            <person name="Ward A.T."/>
            <person name="Hilton J.A."/>
            <person name="Wake B.N."/>
            <person name="Grose J.H."/>
            <person name="Breakwell D.P."/>
            <person name="Burnett S.H."/>
        </authorList>
    </citation>
    <scope>NUCLEOTIDE SEQUENCE [LARGE SCALE GENOMIC DNA]</scope>
</reference>
<evidence type="ECO:0000313" key="2">
    <source>
        <dbReference type="Proteomes" id="UP000202966"/>
    </source>
</evidence>